<dbReference type="GeneID" id="14402417"/>
<proteinExistence type="predicted"/>
<dbReference type="OrthoDB" id="202606at2157"/>
<evidence type="ECO:0000256" key="1">
    <source>
        <dbReference type="ARBA" id="ARBA00004651"/>
    </source>
</evidence>
<evidence type="ECO:0000313" key="8">
    <source>
        <dbReference type="Proteomes" id="UP000010878"/>
    </source>
</evidence>
<dbReference type="HOGENOM" id="CLU_079569_3_1_2"/>
<dbReference type="eggNOG" id="arCOG01948">
    <property type="taxonomic scope" value="Archaea"/>
</dbReference>
<dbReference type="Pfam" id="PF01810">
    <property type="entry name" value="LysE"/>
    <property type="match status" value="1"/>
</dbReference>
<evidence type="ECO:0000256" key="6">
    <source>
        <dbReference type="SAM" id="Phobius"/>
    </source>
</evidence>
<feature type="transmembrane region" description="Helical" evidence="6">
    <location>
        <begin position="15"/>
        <end position="37"/>
    </location>
</feature>
<feature type="transmembrane region" description="Helical" evidence="6">
    <location>
        <begin position="191"/>
        <end position="210"/>
    </location>
</feature>
<dbReference type="Proteomes" id="UP000010878">
    <property type="component" value="Chromosome"/>
</dbReference>
<dbReference type="PANTHER" id="PTHR30086">
    <property type="entry name" value="ARGININE EXPORTER PROTEIN ARGO"/>
    <property type="match status" value="1"/>
</dbReference>
<evidence type="ECO:0000256" key="5">
    <source>
        <dbReference type="ARBA" id="ARBA00023136"/>
    </source>
</evidence>
<keyword evidence="3 6" id="KW-0812">Transmembrane</keyword>
<sequence length="214" mass="22027">MLEALRTVLLDPTLLAVYLLAAGAMILSPGPDTVYVLTRSVGDGRESGLASAAGISVGVLVHTLAAAVGLAAIFRASELAFAAVTYVGAAYLLYLGVRTIRETELFADDDGPAGDGSPFREAVIVNVANPQVALFFLAFLPQFVDGSAHVPVQLSALGAIYAALTMGYLGTVAVASSGVRRLLLTRPRIASGVRWLSGLVLIGLGVRLFVGSVG</sequence>
<dbReference type="InterPro" id="IPR001123">
    <property type="entry name" value="LeuE-type"/>
</dbReference>
<evidence type="ECO:0000313" key="7">
    <source>
        <dbReference type="EMBL" id="AGB39366.1"/>
    </source>
</evidence>
<dbReference type="AlphaFoldDB" id="L0K2Z9"/>
<dbReference type="KEGG" id="nou:Natoc_3650"/>
<reference evidence="7 8" key="1">
    <citation type="submission" date="2012-11" db="EMBL/GenBank/DDBJ databases">
        <title>FINISHED of Natronococcus occultus SP4, DSM 3396.</title>
        <authorList>
            <consortium name="DOE Joint Genome Institute"/>
            <person name="Eisen J."/>
            <person name="Huntemann M."/>
            <person name="Wei C.-L."/>
            <person name="Han J."/>
            <person name="Detter J.C."/>
            <person name="Han C."/>
            <person name="Tapia R."/>
            <person name="Chen A."/>
            <person name="Kyrpides N."/>
            <person name="Mavromatis K."/>
            <person name="Markowitz V."/>
            <person name="Szeto E."/>
            <person name="Ivanova N."/>
            <person name="Mikhailova N."/>
            <person name="Ovchinnikova G."/>
            <person name="Pagani I."/>
            <person name="Pati A."/>
            <person name="Goodwin L."/>
            <person name="Nordberg H.P."/>
            <person name="Cantor M.N."/>
            <person name="Hua S.X."/>
            <person name="Woyke T."/>
            <person name="Eisen J."/>
            <person name="Klenk H.-P."/>
            <person name="Klenk H.-P."/>
        </authorList>
    </citation>
    <scope>NUCLEOTIDE SEQUENCE [LARGE SCALE GENOMIC DNA]</scope>
    <source>
        <strain evidence="7 8">SP4</strain>
    </source>
</reference>
<evidence type="ECO:0000256" key="4">
    <source>
        <dbReference type="ARBA" id="ARBA00022989"/>
    </source>
</evidence>
<name>L0K2Z9_9EURY</name>
<dbReference type="PIRSF" id="PIRSF006324">
    <property type="entry name" value="LeuE"/>
    <property type="match status" value="1"/>
</dbReference>
<evidence type="ECO:0000256" key="3">
    <source>
        <dbReference type="ARBA" id="ARBA00022692"/>
    </source>
</evidence>
<feature type="transmembrane region" description="Helical" evidence="6">
    <location>
        <begin position="79"/>
        <end position="97"/>
    </location>
</feature>
<gene>
    <name evidence="7" type="ORF">Natoc_3650</name>
</gene>
<dbReference type="STRING" id="694430.Natoc_3650"/>
<evidence type="ECO:0000256" key="2">
    <source>
        <dbReference type="ARBA" id="ARBA00022475"/>
    </source>
</evidence>
<dbReference type="EMBL" id="CP003929">
    <property type="protein sequence ID" value="AGB39366.1"/>
    <property type="molecule type" value="Genomic_DNA"/>
</dbReference>
<dbReference type="GO" id="GO:0005886">
    <property type="term" value="C:plasma membrane"/>
    <property type="evidence" value="ECO:0007669"/>
    <property type="project" value="UniProtKB-SubCell"/>
</dbReference>
<dbReference type="RefSeq" id="WP_015322800.1">
    <property type="nucleotide sequence ID" value="NC_019974.1"/>
</dbReference>
<keyword evidence="5 6" id="KW-0472">Membrane</keyword>
<feature type="transmembrane region" description="Helical" evidence="6">
    <location>
        <begin position="49"/>
        <end position="73"/>
    </location>
</feature>
<comment type="subcellular location">
    <subcellularLocation>
        <location evidence="1">Cell membrane</location>
        <topology evidence="1">Multi-pass membrane protein</topology>
    </subcellularLocation>
</comment>
<organism evidence="7 8">
    <name type="scientific">Natronococcus occultus SP4</name>
    <dbReference type="NCBI Taxonomy" id="694430"/>
    <lineage>
        <taxon>Archaea</taxon>
        <taxon>Methanobacteriati</taxon>
        <taxon>Methanobacteriota</taxon>
        <taxon>Stenosarchaea group</taxon>
        <taxon>Halobacteria</taxon>
        <taxon>Halobacteriales</taxon>
        <taxon>Natrialbaceae</taxon>
        <taxon>Natronococcus</taxon>
    </lineage>
</organism>
<protein>
    <submittedName>
        <fullName evidence="7">Putative threonine efflux protein</fullName>
    </submittedName>
</protein>
<dbReference type="PANTHER" id="PTHR30086:SF20">
    <property type="entry name" value="ARGININE EXPORTER PROTEIN ARGO-RELATED"/>
    <property type="match status" value="1"/>
</dbReference>
<feature type="transmembrane region" description="Helical" evidence="6">
    <location>
        <begin position="156"/>
        <end position="179"/>
    </location>
</feature>
<keyword evidence="2" id="KW-1003">Cell membrane</keyword>
<accession>L0K2Z9</accession>
<dbReference type="GO" id="GO:0015171">
    <property type="term" value="F:amino acid transmembrane transporter activity"/>
    <property type="evidence" value="ECO:0007669"/>
    <property type="project" value="TreeGrafter"/>
</dbReference>
<keyword evidence="4 6" id="KW-1133">Transmembrane helix</keyword>
<keyword evidence="8" id="KW-1185">Reference proteome</keyword>